<name>A0ABS4JT86_9FIRM</name>
<feature type="domain" description="HTH lacI-type" evidence="4">
    <location>
        <begin position="7"/>
        <end position="61"/>
    </location>
</feature>
<comment type="caution">
    <text evidence="5">The sequence shown here is derived from an EMBL/GenBank/DDBJ whole genome shotgun (WGS) entry which is preliminary data.</text>
</comment>
<dbReference type="PROSITE" id="PS50932">
    <property type="entry name" value="HTH_LACI_2"/>
    <property type="match status" value="1"/>
</dbReference>
<dbReference type="Pfam" id="PF00356">
    <property type="entry name" value="LacI"/>
    <property type="match status" value="1"/>
</dbReference>
<evidence type="ECO:0000259" key="4">
    <source>
        <dbReference type="PROSITE" id="PS50932"/>
    </source>
</evidence>
<sequence length="339" mass="36321">MVPVPGPTIRDVANLAGVSVATVSRVISGSAPVSPATRERVEEAMAQLGWRPNMAARSLVHGRTGLYGVIVPDVANPFFGELATGMTREAARLGIQIVMLHTDFSEEQDLAALDLCREHRLDAVIYTSGTLGDAHRDAFRKLGRPVVLAATFDPDGEWPGILVDSEIGARMGARHLLSLGHRKIALLGGPETDQVAAGPRWRGWRAELAEAGCLPPAEWQLEVRWKQQHGYQAAISLLRQPEAPTAILCCSDMIALGVLAAAADLGISVPHELSVVGFDGQAIAGFWRPPLTTIGQPIGLIGREALHLATRLVAGEEPPTTRWLTPELIVRGSTATPRR</sequence>
<dbReference type="PANTHER" id="PTHR30146:SF153">
    <property type="entry name" value="LACTOSE OPERON REPRESSOR"/>
    <property type="match status" value="1"/>
</dbReference>
<evidence type="ECO:0000313" key="6">
    <source>
        <dbReference type="Proteomes" id="UP001519289"/>
    </source>
</evidence>
<evidence type="ECO:0000313" key="5">
    <source>
        <dbReference type="EMBL" id="MBP2018747.1"/>
    </source>
</evidence>
<dbReference type="CDD" id="cd01392">
    <property type="entry name" value="HTH_LacI"/>
    <property type="match status" value="1"/>
</dbReference>
<evidence type="ECO:0000256" key="2">
    <source>
        <dbReference type="ARBA" id="ARBA00023125"/>
    </source>
</evidence>
<proteinExistence type="predicted"/>
<dbReference type="InterPro" id="IPR046335">
    <property type="entry name" value="LacI/GalR-like_sensor"/>
</dbReference>
<dbReference type="CDD" id="cd06267">
    <property type="entry name" value="PBP1_LacI_sugar_binding-like"/>
    <property type="match status" value="1"/>
</dbReference>
<dbReference type="SUPFAM" id="SSF47413">
    <property type="entry name" value="lambda repressor-like DNA-binding domains"/>
    <property type="match status" value="1"/>
</dbReference>
<organism evidence="5 6">
    <name type="scientific">Symbiobacterium terraclitae</name>
    <dbReference type="NCBI Taxonomy" id="557451"/>
    <lineage>
        <taxon>Bacteria</taxon>
        <taxon>Bacillati</taxon>
        <taxon>Bacillota</taxon>
        <taxon>Clostridia</taxon>
        <taxon>Eubacteriales</taxon>
        <taxon>Symbiobacteriaceae</taxon>
        <taxon>Symbiobacterium</taxon>
    </lineage>
</organism>
<keyword evidence="1" id="KW-0805">Transcription regulation</keyword>
<dbReference type="InterPro" id="IPR010982">
    <property type="entry name" value="Lambda_DNA-bd_dom_sf"/>
</dbReference>
<keyword evidence="2" id="KW-0238">DNA-binding</keyword>
<dbReference type="InterPro" id="IPR000843">
    <property type="entry name" value="HTH_LacI"/>
</dbReference>
<dbReference type="SUPFAM" id="SSF53822">
    <property type="entry name" value="Periplasmic binding protein-like I"/>
    <property type="match status" value="1"/>
</dbReference>
<dbReference type="SMART" id="SM00354">
    <property type="entry name" value="HTH_LACI"/>
    <property type="match status" value="1"/>
</dbReference>
<dbReference type="Pfam" id="PF13377">
    <property type="entry name" value="Peripla_BP_3"/>
    <property type="match status" value="1"/>
</dbReference>
<keyword evidence="3" id="KW-0804">Transcription</keyword>
<dbReference type="Gene3D" id="3.40.50.2300">
    <property type="match status" value="2"/>
</dbReference>
<gene>
    <name evidence="5" type="ORF">J2Z79_002162</name>
</gene>
<accession>A0ABS4JT86</accession>
<dbReference type="RefSeq" id="WP_209466875.1">
    <property type="nucleotide sequence ID" value="NZ_JAGGLG010000017.1"/>
</dbReference>
<dbReference type="Proteomes" id="UP001519289">
    <property type="component" value="Unassembled WGS sequence"/>
</dbReference>
<dbReference type="PRINTS" id="PR00036">
    <property type="entry name" value="HTHLACI"/>
</dbReference>
<dbReference type="PANTHER" id="PTHR30146">
    <property type="entry name" value="LACI-RELATED TRANSCRIPTIONAL REPRESSOR"/>
    <property type="match status" value="1"/>
</dbReference>
<keyword evidence="6" id="KW-1185">Reference proteome</keyword>
<dbReference type="PROSITE" id="PS00356">
    <property type="entry name" value="HTH_LACI_1"/>
    <property type="match status" value="1"/>
</dbReference>
<evidence type="ECO:0000256" key="3">
    <source>
        <dbReference type="ARBA" id="ARBA00023163"/>
    </source>
</evidence>
<reference evidence="5 6" key="1">
    <citation type="submission" date="2021-03" db="EMBL/GenBank/DDBJ databases">
        <title>Genomic Encyclopedia of Type Strains, Phase IV (KMG-IV): sequencing the most valuable type-strain genomes for metagenomic binning, comparative biology and taxonomic classification.</title>
        <authorList>
            <person name="Goeker M."/>
        </authorList>
    </citation>
    <scope>NUCLEOTIDE SEQUENCE [LARGE SCALE GENOMIC DNA]</scope>
    <source>
        <strain evidence="5 6">DSM 27138</strain>
    </source>
</reference>
<evidence type="ECO:0000256" key="1">
    <source>
        <dbReference type="ARBA" id="ARBA00023015"/>
    </source>
</evidence>
<protein>
    <submittedName>
        <fullName evidence="5">LacI family transcriptional regulator</fullName>
    </submittedName>
</protein>
<dbReference type="InterPro" id="IPR028082">
    <property type="entry name" value="Peripla_BP_I"/>
</dbReference>
<dbReference type="Gene3D" id="1.10.260.40">
    <property type="entry name" value="lambda repressor-like DNA-binding domains"/>
    <property type="match status" value="1"/>
</dbReference>
<dbReference type="EMBL" id="JAGGLG010000017">
    <property type="protein sequence ID" value="MBP2018747.1"/>
    <property type="molecule type" value="Genomic_DNA"/>
</dbReference>